<accession>A0A267DLZ8</accession>
<dbReference type="FunFam" id="1.10.510.10:FF:000005">
    <property type="entry name" value="cAMP-dependent protein kinase catalytic subunit alpha"/>
    <property type="match status" value="1"/>
</dbReference>
<evidence type="ECO:0000256" key="5">
    <source>
        <dbReference type="ARBA" id="ARBA00022840"/>
    </source>
</evidence>
<keyword evidence="5 6" id="KW-0067">ATP-binding</keyword>
<dbReference type="GO" id="GO:0005524">
    <property type="term" value="F:ATP binding"/>
    <property type="evidence" value="ECO:0007669"/>
    <property type="project" value="UniProtKB-UniRule"/>
</dbReference>
<feature type="non-terminal residue" evidence="10">
    <location>
        <position position="1"/>
    </location>
</feature>
<reference evidence="10 11" key="1">
    <citation type="submission" date="2017-06" db="EMBL/GenBank/DDBJ databases">
        <title>A platform for efficient transgenesis in Macrostomum lignano, a flatworm model organism for stem cell research.</title>
        <authorList>
            <person name="Berezikov E."/>
        </authorList>
    </citation>
    <scope>NUCLEOTIDE SEQUENCE [LARGE SCALE GENOMIC DNA]</scope>
    <source>
        <strain evidence="10">DV1</strain>
        <tissue evidence="10">Whole organism</tissue>
    </source>
</reference>
<dbReference type="PANTHER" id="PTHR24353:SF37">
    <property type="entry name" value="CAMP-DEPENDENT PROTEIN KINASE CATALYTIC SUBUNIT PRKX"/>
    <property type="match status" value="1"/>
</dbReference>
<dbReference type="Pfam" id="PF00069">
    <property type="entry name" value="Pkinase"/>
    <property type="match status" value="1"/>
</dbReference>
<dbReference type="GO" id="GO:0004691">
    <property type="term" value="F:cAMP-dependent protein kinase activity"/>
    <property type="evidence" value="ECO:0007669"/>
    <property type="project" value="TreeGrafter"/>
</dbReference>
<dbReference type="SUPFAM" id="SSF56112">
    <property type="entry name" value="Protein kinase-like (PK-like)"/>
    <property type="match status" value="1"/>
</dbReference>
<dbReference type="GO" id="GO:0005829">
    <property type="term" value="C:cytosol"/>
    <property type="evidence" value="ECO:0007669"/>
    <property type="project" value="TreeGrafter"/>
</dbReference>
<evidence type="ECO:0000313" key="11">
    <source>
        <dbReference type="Proteomes" id="UP000215902"/>
    </source>
</evidence>
<evidence type="ECO:0000259" key="9">
    <source>
        <dbReference type="PROSITE" id="PS51285"/>
    </source>
</evidence>
<dbReference type="PROSITE" id="PS00107">
    <property type="entry name" value="PROTEIN_KINASE_ATP"/>
    <property type="match status" value="1"/>
</dbReference>
<dbReference type="InterPro" id="IPR017441">
    <property type="entry name" value="Protein_kinase_ATP_BS"/>
</dbReference>
<evidence type="ECO:0008006" key="12">
    <source>
        <dbReference type="Google" id="ProtNLM"/>
    </source>
</evidence>
<keyword evidence="2" id="KW-0808">Transferase</keyword>
<dbReference type="PROSITE" id="PS50011">
    <property type="entry name" value="PROTEIN_KINASE_DOM"/>
    <property type="match status" value="1"/>
</dbReference>
<keyword evidence="11" id="KW-1185">Reference proteome</keyword>
<dbReference type="Gene3D" id="3.30.200.20">
    <property type="entry name" value="Phosphorylase Kinase, domain 1"/>
    <property type="match status" value="1"/>
</dbReference>
<evidence type="ECO:0000256" key="1">
    <source>
        <dbReference type="ARBA" id="ARBA00022527"/>
    </source>
</evidence>
<feature type="binding site" evidence="6">
    <location>
        <position position="70"/>
    </location>
    <ligand>
        <name>ATP</name>
        <dbReference type="ChEBI" id="CHEBI:30616"/>
    </ligand>
</feature>
<evidence type="ECO:0000256" key="6">
    <source>
        <dbReference type="PROSITE-ProRule" id="PRU10141"/>
    </source>
</evidence>
<dbReference type="STRING" id="282301.A0A267DLZ8"/>
<feature type="domain" description="AGC-kinase C-terminal" evidence="9">
    <location>
        <begin position="298"/>
        <end position="352"/>
    </location>
</feature>
<dbReference type="GO" id="GO:0005952">
    <property type="term" value="C:cAMP-dependent protein kinase complex"/>
    <property type="evidence" value="ECO:0007669"/>
    <property type="project" value="TreeGrafter"/>
</dbReference>
<keyword evidence="3 6" id="KW-0547">Nucleotide-binding</keyword>
<dbReference type="EMBL" id="NIVC01003806">
    <property type="protein sequence ID" value="PAA49717.1"/>
    <property type="molecule type" value="Genomic_DNA"/>
</dbReference>
<evidence type="ECO:0000256" key="2">
    <source>
        <dbReference type="ARBA" id="ARBA00022679"/>
    </source>
</evidence>
<gene>
    <name evidence="10" type="ORF">BOX15_Mlig000437g3</name>
</gene>
<dbReference type="InterPro" id="IPR008271">
    <property type="entry name" value="Ser/Thr_kinase_AS"/>
</dbReference>
<dbReference type="SMART" id="SM00133">
    <property type="entry name" value="S_TK_X"/>
    <property type="match status" value="1"/>
</dbReference>
<dbReference type="AlphaFoldDB" id="A0A267DLZ8"/>
<protein>
    <recommendedName>
        <fullName evidence="12">Protein kinase domain-containing protein</fullName>
    </recommendedName>
</protein>
<name>A0A267DLZ8_9PLAT</name>
<keyword evidence="1 7" id="KW-0723">Serine/threonine-protein kinase</keyword>
<dbReference type="Gene3D" id="1.10.510.10">
    <property type="entry name" value="Transferase(Phosphotransferase) domain 1"/>
    <property type="match status" value="1"/>
</dbReference>
<sequence length="352" mass="39986">GSSMAQSGGGGDMDSVTVALSQVELQQPGSIDWSKFTLRQAELLRTVGTGTFGRVLVIRERSTAQHFALKILLIDDVVRLKQEAHVKNEKAILMNVKHPFLVRLYWTNHDAKFLYMIMEYICGGEVFSYLRAAGIFANSAALFYAAEILSAIGYLHSLCIMYRDLKPENLLLDVNGHLKITDFGFAKVVRDRTFTMCGTPEYLAPEIIRGQGYNKSVDFWALGILIYEMLVGSPPFYDDNPANIYQKILPGKFDFPRESNIDPLAKDLIRRLLTVDQTKRLGNMKNGVEDIRSHRWFKSINWPDVELRQLKPPIVPQVSHAGDTRCYDMYDEQDWKKVPVASPAGQEHFKDF</sequence>
<evidence type="ECO:0000259" key="8">
    <source>
        <dbReference type="PROSITE" id="PS50011"/>
    </source>
</evidence>
<proteinExistence type="inferred from homology"/>
<dbReference type="InterPro" id="IPR000719">
    <property type="entry name" value="Prot_kinase_dom"/>
</dbReference>
<dbReference type="Proteomes" id="UP000215902">
    <property type="component" value="Unassembled WGS sequence"/>
</dbReference>
<dbReference type="PROSITE" id="PS51285">
    <property type="entry name" value="AGC_KINASE_CTER"/>
    <property type="match status" value="1"/>
</dbReference>
<dbReference type="OrthoDB" id="63267at2759"/>
<evidence type="ECO:0000256" key="4">
    <source>
        <dbReference type="ARBA" id="ARBA00022777"/>
    </source>
</evidence>
<feature type="domain" description="Protein kinase" evidence="8">
    <location>
        <begin position="41"/>
        <end position="297"/>
    </location>
</feature>
<dbReference type="PANTHER" id="PTHR24353">
    <property type="entry name" value="CYCLIC NUCLEOTIDE-DEPENDENT PROTEIN KINASE"/>
    <property type="match status" value="1"/>
</dbReference>
<comment type="caution">
    <text evidence="10">The sequence shown here is derived from an EMBL/GenBank/DDBJ whole genome shotgun (WGS) entry which is preliminary data.</text>
</comment>
<keyword evidence="4" id="KW-0418">Kinase</keyword>
<dbReference type="InterPro" id="IPR011009">
    <property type="entry name" value="Kinase-like_dom_sf"/>
</dbReference>
<organism evidence="10 11">
    <name type="scientific">Macrostomum lignano</name>
    <dbReference type="NCBI Taxonomy" id="282301"/>
    <lineage>
        <taxon>Eukaryota</taxon>
        <taxon>Metazoa</taxon>
        <taxon>Spiralia</taxon>
        <taxon>Lophotrochozoa</taxon>
        <taxon>Platyhelminthes</taxon>
        <taxon>Rhabditophora</taxon>
        <taxon>Macrostomorpha</taxon>
        <taxon>Macrostomida</taxon>
        <taxon>Macrostomidae</taxon>
        <taxon>Macrostomum</taxon>
    </lineage>
</organism>
<dbReference type="InterPro" id="IPR000961">
    <property type="entry name" value="AGC-kinase_C"/>
</dbReference>
<dbReference type="PROSITE" id="PS00108">
    <property type="entry name" value="PROTEIN_KINASE_ST"/>
    <property type="match status" value="1"/>
</dbReference>
<evidence type="ECO:0000313" key="10">
    <source>
        <dbReference type="EMBL" id="PAA49717.1"/>
    </source>
</evidence>
<evidence type="ECO:0000256" key="7">
    <source>
        <dbReference type="RuleBase" id="RU000304"/>
    </source>
</evidence>
<comment type="similarity">
    <text evidence="7">Belongs to the protein kinase superfamily.</text>
</comment>
<dbReference type="SMART" id="SM00220">
    <property type="entry name" value="S_TKc"/>
    <property type="match status" value="1"/>
</dbReference>
<evidence type="ECO:0000256" key="3">
    <source>
        <dbReference type="ARBA" id="ARBA00022741"/>
    </source>
</evidence>